<evidence type="ECO:0000313" key="2">
    <source>
        <dbReference type="EMBL" id="KAK3197215.1"/>
    </source>
</evidence>
<dbReference type="InterPro" id="IPR036412">
    <property type="entry name" value="HAD-like_sf"/>
</dbReference>
<reference evidence="2 3" key="1">
    <citation type="submission" date="2021-02" db="EMBL/GenBank/DDBJ databases">
        <title>Genome assembly of Pseudopithomyces chartarum.</title>
        <authorList>
            <person name="Jauregui R."/>
            <person name="Singh J."/>
            <person name="Voisey C."/>
        </authorList>
    </citation>
    <scope>NUCLEOTIDE SEQUENCE [LARGE SCALE GENOMIC DNA]</scope>
    <source>
        <strain evidence="2 3">AGR01</strain>
    </source>
</reference>
<sequence length="379" mass="42606">MSSSRPTNPDKKSKLSPLLDTNQPIDWYLDWDGTITKRDTLDALVNISAQQNTDVDVHKVWPELGRKYMEDAKSLFEEIMKQPPATVDDEKEFLKVMEAAEIRSVDRVSSSGIFKGLVPQDIIQGAKRAVEREDVQIRRGYKEFVDNIVARASGNGNSPDDSHNRAKTGDVIPRKDLFTIISVNWSARFIEECMRAAEILPSTQQINLQICANELENITPNTIPEQRSKPSSTSTSPHPDKESQPTPPPSTGHIIPSPSTPSRILFSRDKLHLFSQTSAPNEKGDPVPRIYIGDSWTDFECLLAADLGICIRDEPMTEAQRKLEDSFRRVGIRCCWLLDLVDRSEGEVGMEEGCVVWVRDFGEINEWLEGGERAEIGIE</sequence>
<feature type="region of interest" description="Disordered" evidence="1">
    <location>
        <begin position="220"/>
        <end position="259"/>
    </location>
</feature>
<dbReference type="Proteomes" id="UP001280581">
    <property type="component" value="Unassembled WGS sequence"/>
</dbReference>
<comment type="caution">
    <text evidence="2">The sequence shown here is derived from an EMBL/GenBank/DDBJ whole genome shotgun (WGS) entry which is preliminary data.</text>
</comment>
<evidence type="ECO:0000313" key="3">
    <source>
        <dbReference type="Proteomes" id="UP001280581"/>
    </source>
</evidence>
<dbReference type="PANTHER" id="PTHR28181:SF1">
    <property type="entry name" value="COLD TOLERANCE PROTEIN 1"/>
    <property type="match status" value="1"/>
</dbReference>
<name>A0AAN6LL48_9PLEO</name>
<evidence type="ECO:0000256" key="1">
    <source>
        <dbReference type="SAM" id="MobiDB-lite"/>
    </source>
</evidence>
<protein>
    <submittedName>
        <fullName evidence="2">Uncharacterized protein</fullName>
    </submittedName>
</protein>
<dbReference type="PANTHER" id="PTHR28181">
    <property type="entry name" value="UPF0655 PROTEIN YCR015C"/>
    <property type="match status" value="1"/>
</dbReference>
<keyword evidence="3" id="KW-1185">Reference proteome</keyword>
<accession>A0AAN6LL48</accession>
<dbReference type="Gene3D" id="3.40.50.1000">
    <property type="entry name" value="HAD superfamily/HAD-like"/>
    <property type="match status" value="1"/>
</dbReference>
<dbReference type="EMBL" id="WVTA01000021">
    <property type="protein sequence ID" value="KAK3197215.1"/>
    <property type="molecule type" value="Genomic_DNA"/>
</dbReference>
<dbReference type="SUPFAM" id="SSF56784">
    <property type="entry name" value="HAD-like"/>
    <property type="match status" value="1"/>
</dbReference>
<dbReference type="InterPro" id="IPR023214">
    <property type="entry name" value="HAD_sf"/>
</dbReference>
<gene>
    <name evidence="2" type="ORF">GRF29_1536g1042605</name>
</gene>
<dbReference type="AlphaFoldDB" id="A0AAN6LL48"/>
<proteinExistence type="predicted"/>
<dbReference type="InterPro" id="IPR050849">
    <property type="entry name" value="HAD-like_hydrolase_phosphatase"/>
</dbReference>
<organism evidence="2 3">
    <name type="scientific">Pseudopithomyces chartarum</name>
    <dbReference type="NCBI Taxonomy" id="1892770"/>
    <lineage>
        <taxon>Eukaryota</taxon>
        <taxon>Fungi</taxon>
        <taxon>Dikarya</taxon>
        <taxon>Ascomycota</taxon>
        <taxon>Pezizomycotina</taxon>
        <taxon>Dothideomycetes</taxon>
        <taxon>Pleosporomycetidae</taxon>
        <taxon>Pleosporales</taxon>
        <taxon>Massarineae</taxon>
        <taxon>Didymosphaeriaceae</taxon>
        <taxon>Pseudopithomyces</taxon>
    </lineage>
</organism>